<comment type="caution">
    <text evidence="3">The sequence shown here is derived from an EMBL/GenBank/DDBJ whole genome shotgun (WGS) entry which is preliminary data.</text>
</comment>
<dbReference type="Pfam" id="PF21855">
    <property type="entry name" value="Treslin_STD"/>
    <property type="match status" value="1"/>
</dbReference>
<reference evidence="3" key="1">
    <citation type="submission" date="2021-06" db="EMBL/GenBank/DDBJ databases">
        <title>Parelaphostrongylus tenuis whole genome reference sequence.</title>
        <authorList>
            <person name="Garwood T.J."/>
            <person name="Larsen P.A."/>
            <person name="Fountain-Jones N.M."/>
            <person name="Garbe J.R."/>
            <person name="Macchietto M.G."/>
            <person name="Kania S.A."/>
            <person name="Gerhold R.W."/>
            <person name="Richards J.E."/>
            <person name="Wolf T.M."/>
        </authorList>
    </citation>
    <scope>NUCLEOTIDE SEQUENCE</scope>
    <source>
        <strain evidence="3">MNPRO001-30</strain>
        <tissue evidence="3">Meninges</tissue>
    </source>
</reference>
<dbReference type="AlphaFoldDB" id="A0AAD5QG28"/>
<organism evidence="3 4">
    <name type="scientific">Parelaphostrongylus tenuis</name>
    <name type="common">Meningeal worm</name>
    <dbReference type="NCBI Taxonomy" id="148309"/>
    <lineage>
        <taxon>Eukaryota</taxon>
        <taxon>Metazoa</taxon>
        <taxon>Ecdysozoa</taxon>
        <taxon>Nematoda</taxon>
        <taxon>Chromadorea</taxon>
        <taxon>Rhabditida</taxon>
        <taxon>Rhabditina</taxon>
        <taxon>Rhabditomorpha</taxon>
        <taxon>Strongyloidea</taxon>
        <taxon>Metastrongylidae</taxon>
        <taxon>Parelaphostrongylus</taxon>
    </lineage>
</organism>
<keyword evidence="4" id="KW-1185">Reference proteome</keyword>
<feature type="domain" description="Treslin STD" evidence="2">
    <location>
        <begin position="172"/>
        <end position="322"/>
    </location>
</feature>
<feature type="compositionally biased region" description="Low complexity" evidence="1">
    <location>
        <begin position="123"/>
        <end position="136"/>
    </location>
</feature>
<name>A0AAD5QG28_PARTN</name>
<dbReference type="InterPro" id="IPR053920">
    <property type="entry name" value="Treslin_STD"/>
</dbReference>
<sequence>MGEVSPASFADVTFALIQRISPRKLKRSDIPNETFHALREMVSAELSSISSSFVTTIPTNVASNEHLTETVVDSSKINSGLYDDDDSRMSGCESSEGSQSQYSVEDELSKHTFKGPGRVAGYSSSTSSQSQLATTTKPLKQSTRARRLTELRASRRLANETKEAHLFTCSEEDLPKVFEQWYNNLLDSGDPPVRCYHLVVNSLTKFFIVNTFGNTVEAMVCDFLRNHVIRSCAELNSQYDGSSTADGERRLRELQLQVLLELYASYLDSANAPPRLLDIVRKMRIVYFIASASKMRSFLEEQIADNFFHLTPRLVADVFDELCIQLPDDMEEYDSVWNKDDDLSFPLFQQKETNATQLQQLNQLIQEIRSPDEESVNGKTNAKALKRKIRPEVEKKVSTVTKSPFRGRKRRRRYPRAIPETPEEKLRTIVKEETTEVVKATPGTKLCRNTRRRKSKEMTQLIRISEERAKIPRAAALASAKASRAIVQASQCPLPTSRDCLLGLHTPPPRAQRAKSNLLSKFTNLSSDDSTKGREDDGEASTRLLRSCTAALSSPPCKRVPEPKSASSEPSEKGTRLCYPDPSSSDPPSEIDEIVGKEHLERFQRRVEEINNIDDVDDNEVYYEQITQRKNLFDEDIINSTSGKSMQQNRTRRVIRPSSAAHLAHLLLNVNNDTPLEVWKLPRGLISPEKMPRMIRTGVSAVKMKKIQRMRDQCRATSPTSSRQSEHSGES</sequence>
<accession>A0AAD5QG28</accession>
<feature type="region of interest" description="Disordered" evidence="1">
    <location>
        <begin position="77"/>
        <end position="144"/>
    </location>
</feature>
<protein>
    <recommendedName>
        <fullName evidence="2">Treslin STD domain-containing protein</fullName>
    </recommendedName>
</protein>
<feature type="region of interest" description="Disordered" evidence="1">
    <location>
        <begin position="503"/>
        <end position="591"/>
    </location>
</feature>
<dbReference type="Proteomes" id="UP001196413">
    <property type="component" value="Unassembled WGS sequence"/>
</dbReference>
<feature type="region of interest" description="Disordered" evidence="1">
    <location>
        <begin position="709"/>
        <end position="731"/>
    </location>
</feature>
<evidence type="ECO:0000313" key="4">
    <source>
        <dbReference type="Proteomes" id="UP001196413"/>
    </source>
</evidence>
<evidence type="ECO:0000313" key="3">
    <source>
        <dbReference type="EMBL" id="KAJ1349827.1"/>
    </source>
</evidence>
<dbReference type="EMBL" id="JAHQIW010000750">
    <property type="protein sequence ID" value="KAJ1349827.1"/>
    <property type="molecule type" value="Genomic_DNA"/>
</dbReference>
<feature type="compositionally biased region" description="Polar residues" evidence="1">
    <location>
        <begin position="514"/>
        <end position="528"/>
    </location>
</feature>
<proteinExistence type="predicted"/>
<evidence type="ECO:0000259" key="2">
    <source>
        <dbReference type="Pfam" id="PF21855"/>
    </source>
</evidence>
<feature type="compositionally biased region" description="Low complexity" evidence="1">
    <location>
        <begin position="90"/>
        <end position="103"/>
    </location>
</feature>
<evidence type="ECO:0000256" key="1">
    <source>
        <dbReference type="SAM" id="MobiDB-lite"/>
    </source>
</evidence>
<gene>
    <name evidence="3" type="ORF">KIN20_005480</name>
</gene>